<dbReference type="GO" id="GO:0004176">
    <property type="term" value="F:ATP-dependent peptidase activity"/>
    <property type="evidence" value="ECO:0007669"/>
    <property type="project" value="EnsemblFungi"/>
</dbReference>
<comment type="cofactor">
    <cofactor evidence="1">
        <name>Zn(2+)</name>
        <dbReference type="ChEBI" id="CHEBI:29105"/>
    </cofactor>
</comment>
<reference evidence="17 18" key="1">
    <citation type="submission" date="2016-02" db="EMBL/GenBank/DDBJ databases">
        <title>Complete genome sequence and transcriptome regulation of the pentose utilising yeast Sugiyamaella lignohabitans.</title>
        <authorList>
            <person name="Bellasio M."/>
            <person name="Peymann A."/>
            <person name="Valli M."/>
            <person name="Sipitzky M."/>
            <person name="Graf A."/>
            <person name="Sauer M."/>
            <person name="Marx H."/>
            <person name="Mattanovich D."/>
        </authorList>
    </citation>
    <scope>NUCLEOTIDE SEQUENCE [LARGE SCALE GENOMIC DNA]</scope>
    <source>
        <strain evidence="17 18">CBS 10342</strain>
    </source>
</reference>
<dbReference type="GO" id="GO:0034982">
    <property type="term" value="P:mitochondrial protein processing"/>
    <property type="evidence" value="ECO:0007669"/>
    <property type="project" value="EnsemblFungi"/>
</dbReference>
<evidence type="ECO:0000256" key="6">
    <source>
        <dbReference type="ARBA" id="ARBA00020167"/>
    </source>
</evidence>
<dbReference type="InterPro" id="IPR011249">
    <property type="entry name" value="Metalloenz_LuxS/M16"/>
</dbReference>
<dbReference type="EMBL" id="CP014501">
    <property type="protein sequence ID" value="ANB12221.1"/>
    <property type="molecule type" value="Genomic_DNA"/>
</dbReference>
<name>A0A167CXC2_9ASCO</name>
<dbReference type="RefSeq" id="XP_018734698.1">
    <property type="nucleotide sequence ID" value="XM_018881789.1"/>
</dbReference>
<organism evidence="17 18">
    <name type="scientific">Sugiyamaella lignohabitans</name>
    <dbReference type="NCBI Taxonomy" id="796027"/>
    <lineage>
        <taxon>Eukaryota</taxon>
        <taxon>Fungi</taxon>
        <taxon>Dikarya</taxon>
        <taxon>Ascomycota</taxon>
        <taxon>Saccharomycotina</taxon>
        <taxon>Dipodascomycetes</taxon>
        <taxon>Dipodascales</taxon>
        <taxon>Trichomonascaceae</taxon>
        <taxon>Sugiyamaella</taxon>
    </lineage>
</organism>
<keyword evidence="8" id="KW-0479">Metal-binding</keyword>
<keyword evidence="9" id="KW-0378">Hydrolase</keyword>
<evidence type="ECO:0000256" key="2">
    <source>
        <dbReference type="ARBA" id="ARBA00004305"/>
    </source>
</evidence>
<dbReference type="PANTHER" id="PTHR43016">
    <property type="entry name" value="PRESEQUENCE PROTEASE"/>
    <property type="match status" value="1"/>
</dbReference>
<dbReference type="OrthoDB" id="10250783at2759"/>
<evidence type="ECO:0000256" key="9">
    <source>
        <dbReference type="ARBA" id="ARBA00022801"/>
    </source>
</evidence>
<evidence type="ECO:0000256" key="1">
    <source>
        <dbReference type="ARBA" id="ARBA00001947"/>
    </source>
</evidence>
<dbReference type="FunFam" id="3.30.830.10:FF:000011">
    <property type="entry name" value="Presequence protease, mitochondrial"/>
    <property type="match status" value="1"/>
</dbReference>
<feature type="domain" description="Peptidase M16C associated" evidence="16">
    <location>
        <begin position="496"/>
        <end position="756"/>
    </location>
</feature>
<dbReference type="GeneID" id="30036860"/>
<gene>
    <name evidence="17" type="primary">CYM1</name>
    <name evidence="17" type="ORF">AWJ20_470</name>
</gene>
<keyword evidence="12" id="KW-0482">Metalloprotease</keyword>
<comment type="subcellular location">
    <subcellularLocation>
        <location evidence="3">Mitochondrion intermembrane space</location>
    </subcellularLocation>
    <subcellularLocation>
        <location evidence="2">Mitochondrion matrix</location>
    </subcellularLocation>
</comment>
<dbReference type="KEGG" id="slb:AWJ20_470"/>
<dbReference type="FunFam" id="3.30.830.10:FF:000013">
    <property type="entry name" value="Mitochondrial presequence protease"/>
    <property type="match status" value="1"/>
</dbReference>
<evidence type="ECO:0000256" key="3">
    <source>
        <dbReference type="ARBA" id="ARBA00004569"/>
    </source>
</evidence>
<keyword evidence="11" id="KW-0809">Transit peptide</keyword>
<evidence type="ECO:0000256" key="8">
    <source>
        <dbReference type="ARBA" id="ARBA00022723"/>
    </source>
</evidence>
<evidence type="ECO:0000256" key="4">
    <source>
        <dbReference type="ARBA" id="ARBA00007575"/>
    </source>
</evidence>
<evidence type="ECO:0000256" key="13">
    <source>
        <dbReference type="ARBA" id="ARBA00023128"/>
    </source>
</evidence>
<dbReference type="Pfam" id="PF08367">
    <property type="entry name" value="M16C_assoc"/>
    <property type="match status" value="1"/>
</dbReference>
<comment type="function">
    <text evidence="15">Degrades mitochondrial transit peptides after their cleavage in the intermembrane space or in the matrix, and presequence peptides; clearance of these peptides is required to keep the presequence processing machinery running. Preferentially cleaves the N-terminal side of paired basic amino acid residues. Also degrades other unstructured peptides. May function as an ATP-dependent peptidase as opposed to a metalloendopeptidase.</text>
</comment>
<evidence type="ECO:0000256" key="12">
    <source>
        <dbReference type="ARBA" id="ARBA00023049"/>
    </source>
</evidence>
<dbReference type="GO" id="GO:0005758">
    <property type="term" value="C:mitochondrial intermembrane space"/>
    <property type="evidence" value="ECO:0007669"/>
    <property type="project" value="UniProtKB-SubCell"/>
</dbReference>
<accession>A0A167CXC2</accession>
<dbReference type="PANTHER" id="PTHR43016:SF13">
    <property type="entry name" value="PRESEQUENCE PROTEASE, MITOCHONDRIAL"/>
    <property type="match status" value="1"/>
</dbReference>
<keyword evidence="18" id="KW-1185">Reference proteome</keyword>
<dbReference type="Gene3D" id="3.30.830.10">
    <property type="entry name" value="Metalloenzyme, LuxS/M16 peptidase-like"/>
    <property type="match status" value="4"/>
</dbReference>
<dbReference type="SMART" id="SM01264">
    <property type="entry name" value="M16C_associated"/>
    <property type="match status" value="1"/>
</dbReference>
<keyword evidence="7" id="KW-0645">Protease</keyword>
<dbReference type="GO" id="GO:0004222">
    <property type="term" value="F:metalloendopeptidase activity"/>
    <property type="evidence" value="ECO:0007669"/>
    <property type="project" value="EnsemblFungi"/>
</dbReference>
<dbReference type="FunFam" id="3.30.830.10:FF:000009">
    <property type="entry name" value="Presequence protease, mitochondrial"/>
    <property type="match status" value="1"/>
</dbReference>
<keyword evidence="13" id="KW-0496">Mitochondrion</keyword>
<dbReference type="GO" id="GO:0051603">
    <property type="term" value="P:proteolysis involved in protein catabolic process"/>
    <property type="evidence" value="ECO:0007669"/>
    <property type="project" value="EnsemblFungi"/>
</dbReference>
<evidence type="ECO:0000256" key="14">
    <source>
        <dbReference type="ARBA" id="ARBA00034552"/>
    </source>
</evidence>
<dbReference type="InterPro" id="IPR013578">
    <property type="entry name" value="Peptidase_M16C_assoc"/>
</dbReference>
<evidence type="ECO:0000259" key="16">
    <source>
        <dbReference type="SMART" id="SM01264"/>
    </source>
</evidence>
<comment type="subunit">
    <text evidence="5">Monomer and homodimer; homodimerization is induced by binding of the substrate.</text>
</comment>
<evidence type="ECO:0000256" key="7">
    <source>
        <dbReference type="ARBA" id="ARBA00022670"/>
    </source>
</evidence>
<evidence type="ECO:0000313" key="17">
    <source>
        <dbReference type="EMBL" id="ANB12221.1"/>
    </source>
</evidence>
<dbReference type="InterPro" id="IPR055130">
    <property type="entry name" value="PreP_C"/>
</dbReference>
<evidence type="ECO:0000256" key="15">
    <source>
        <dbReference type="ARBA" id="ARBA00045897"/>
    </source>
</evidence>
<protein>
    <recommendedName>
        <fullName evidence="6">Presequence protease, mitochondrial</fullName>
    </recommendedName>
    <alternativeName>
        <fullName evidence="14">Pitrilysin metalloproteinase</fullName>
    </alternativeName>
</protein>
<keyword evidence="10" id="KW-0862">Zinc</keyword>
<proteinExistence type="inferred from homology"/>
<evidence type="ECO:0000256" key="10">
    <source>
        <dbReference type="ARBA" id="ARBA00022833"/>
    </source>
</evidence>
<sequence length="1029" mass="114235">MLRLKDAGRQLRLWSGGRRLYSSQSLRVGDGVSGFRVDRVVEVPKLDMTAVELSHAGTGARHLHVNRKDTNNVFAIGFKTLPPDHSGLPHILEHTTLCGSNKFPVRDPFFKMLTRSLANYMNALTGVDYTFYPFATTNGKDFANLQQVYLDSVYDPLLRELDFRQEGWRLEHDVPEDKESPLMFKGVVYNEMKGQLSNPAYLFYIRFFQAIYPSLQFSGGDPAHMTALEYKDLVNFHNTRYHPSNSFSFSYGSLPLTEALDPVAKAIEKRAEKSGLEGAVNSGKESIPQRPEPISLDKNTEIEVEGPIDPTVDPNKQYKVSLSWIVGDSNDLKSTIAWKVLGTLLTDGHASPFYKALIDSGIGTDFSVNTGLEETPAKNIFTIGLQGLTKEAVPQFEKAVANVFADIAENGIPKERLEAVLNQAELADREVDAGFGMDLVSRLFPRVFNDPRNYLDLLDNEKILSSFRTQYNENPALFQDLVKSKLVSGPFLKFSMVPSATFDQNLVEQEKKQLQDKIDSLTEEDRVQIFNSGLDLLENQKAQEDISSLPSLATEDISLQATKIDVKKIDDAVVDSVQNPVRIFTRETGTQGLTYLHLFKNISNKVPKELYPYLSLFSSAMNNVGTSDYSMSELENIIRLNTGGVSSSLMIRTAPQALQAKKLDDLQLLLTLGGSSLDEKSSYLYDILLQILVKADFTNIEKLRPLIQSSAANALNSLSDSGHRFAMGHARSGMSAKSYLEEQLSGMEQIKFIIKLSKLDDKALLETVVPKLQQIQAIVAQSSGLEAGLTFTPSQTTLNNNISHLTNFVKTLSKAKSNDSSSVLTGLENRSTHLKTQFQLPFQVSYVGAAIQGASYFDQDSAALQILSNLLTHRYLHTEIREKGGAYGGGASYSAMDGVLAFYSYRDPNPLNTIETIGNTGRWAVAKEWTERDLREAKLSIFQGIDAPISPRSEISYELYYGLTNEMRQARREALLGVSVKDISAVAEKYLLNTVDNLGSDKASLTVLGPSRSEFTEEQGWNVVDPESN</sequence>
<dbReference type="AlphaFoldDB" id="A0A167CXC2"/>
<dbReference type="GO" id="GO:0005759">
    <property type="term" value="C:mitochondrial matrix"/>
    <property type="evidence" value="ECO:0007669"/>
    <property type="project" value="UniProtKB-SubCell"/>
</dbReference>
<evidence type="ECO:0000256" key="5">
    <source>
        <dbReference type="ARBA" id="ARBA00011853"/>
    </source>
</evidence>
<dbReference type="SUPFAM" id="SSF63411">
    <property type="entry name" value="LuxS/MPP-like metallohydrolase"/>
    <property type="match status" value="4"/>
</dbReference>
<evidence type="ECO:0000256" key="11">
    <source>
        <dbReference type="ARBA" id="ARBA00022946"/>
    </source>
</evidence>
<dbReference type="Pfam" id="PF22516">
    <property type="entry name" value="PreP_C"/>
    <property type="match status" value="1"/>
</dbReference>
<dbReference type="Pfam" id="PF05193">
    <property type="entry name" value="Peptidase_M16_C"/>
    <property type="match status" value="1"/>
</dbReference>
<dbReference type="InterPro" id="IPR007863">
    <property type="entry name" value="Peptidase_M16_C"/>
</dbReference>
<dbReference type="Proteomes" id="UP000189580">
    <property type="component" value="Chromosome a"/>
</dbReference>
<comment type="similarity">
    <text evidence="4">Belongs to the peptidase M16 family. PreP subfamily.</text>
</comment>
<dbReference type="GO" id="GO:0008270">
    <property type="term" value="F:zinc ion binding"/>
    <property type="evidence" value="ECO:0007669"/>
    <property type="project" value="EnsemblFungi"/>
</dbReference>
<evidence type="ECO:0000313" key="18">
    <source>
        <dbReference type="Proteomes" id="UP000189580"/>
    </source>
</evidence>